<dbReference type="SUPFAM" id="SSF109854">
    <property type="entry name" value="DinB/YfiT-like putative metalloenzymes"/>
    <property type="match status" value="1"/>
</dbReference>
<organism evidence="2 3">
    <name type="scientific">Paramicrobacterium chengjingii</name>
    <dbReference type="NCBI Taxonomy" id="2769067"/>
    <lineage>
        <taxon>Bacteria</taxon>
        <taxon>Bacillati</taxon>
        <taxon>Actinomycetota</taxon>
        <taxon>Actinomycetes</taxon>
        <taxon>Micrococcales</taxon>
        <taxon>Microbacteriaceae</taxon>
        <taxon>Paramicrobacterium</taxon>
    </lineage>
</organism>
<dbReference type="Gene3D" id="1.20.120.450">
    <property type="entry name" value="dinb family like domain"/>
    <property type="match status" value="1"/>
</dbReference>
<dbReference type="Pfam" id="PF12867">
    <property type="entry name" value="DinB_2"/>
    <property type="match status" value="1"/>
</dbReference>
<evidence type="ECO:0000259" key="1">
    <source>
        <dbReference type="Pfam" id="PF12867"/>
    </source>
</evidence>
<sequence length="175" mass="19665">MPITPDTKDWTWVLTRPCPECGFDATAIELSEVGSYVRANAGIWADVLERDTVRERPDDSTWSPLEYACHVRDVHSLFAQRLVLAMTHENPVFPDWNQDEAAVQGRYADQALEQVASDLMDAAFAAAEAFDAVPAEAAGRRGRRSDGASFTIETLGRYYVHDIVHHAWDVTRERD</sequence>
<protein>
    <submittedName>
        <fullName evidence="2">DinB family protein</fullName>
    </submittedName>
</protein>
<accession>A0ABX6YHH8</accession>
<proteinExistence type="predicted"/>
<name>A0ABX6YHH8_9MICO</name>
<gene>
    <name evidence="2" type="ORF">HCR76_13580</name>
</gene>
<dbReference type="InterPro" id="IPR024775">
    <property type="entry name" value="DinB-like"/>
</dbReference>
<dbReference type="Proteomes" id="UP000662814">
    <property type="component" value="Chromosome"/>
</dbReference>
<reference evidence="2 3" key="1">
    <citation type="submission" date="2020-12" db="EMBL/GenBank/DDBJ databases">
        <title>Microbacterium sp. HY060.</title>
        <authorList>
            <person name="Zhou J."/>
        </authorList>
    </citation>
    <scope>NUCLEOTIDE SEQUENCE [LARGE SCALE GENOMIC DNA]</scope>
    <source>
        <strain evidence="2 3">HY60</strain>
    </source>
</reference>
<feature type="domain" description="DinB-like" evidence="1">
    <location>
        <begin position="44"/>
        <end position="167"/>
    </location>
</feature>
<dbReference type="RefSeq" id="WP_166991518.1">
    <property type="nucleotide sequence ID" value="NZ_CP061169.1"/>
</dbReference>
<dbReference type="InterPro" id="IPR034660">
    <property type="entry name" value="DinB/YfiT-like"/>
</dbReference>
<evidence type="ECO:0000313" key="3">
    <source>
        <dbReference type="Proteomes" id="UP000662814"/>
    </source>
</evidence>
<keyword evidence="3" id="KW-1185">Reference proteome</keyword>
<evidence type="ECO:0000313" key="2">
    <source>
        <dbReference type="EMBL" id="QPZ37832.1"/>
    </source>
</evidence>
<dbReference type="EMBL" id="CP061169">
    <property type="protein sequence ID" value="QPZ37832.1"/>
    <property type="molecule type" value="Genomic_DNA"/>
</dbReference>